<dbReference type="PROSITE" id="PS01148">
    <property type="entry name" value="UPF0033"/>
    <property type="match status" value="1"/>
</dbReference>
<feature type="domain" description="UPF0033" evidence="2">
    <location>
        <begin position="8"/>
        <end position="32"/>
    </location>
</feature>
<dbReference type="InterPro" id="IPR036868">
    <property type="entry name" value="TusA-like_sf"/>
</dbReference>
<comment type="similarity">
    <text evidence="1">Belongs to the sulfur carrier protein TusA family.</text>
</comment>
<accession>A0ABP6ZSD6</accession>
<dbReference type="SUPFAM" id="SSF64307">
    <property type="entry name" value="SirA-like"/>
    <property type="match status" value="1"/>
</dbReference>
<evidence type="ECO:0000313" key="4">
    <source>
        <dbReference type="Proteomes" id="UP001501490"/>
    </source>
</evidence>
<dbReference type="Proteomes" id="UP001501490">
    <property type="component" value="Unassembled WGS sequence"/>
</dbReference>
<comment type="caution">
    <text evidence="3">The sequence shown here is derived from an EMBL/GenBank/DDBJ whole genome shotgun (WGS) entry which is preliminary data.</text>
</comment>
<dbReference type="Pfam" id="PF01206">
    <property type="entry name" value="TusA"/>
    <property type="match status" value="1"/>
</dbReference>
<dbReference type="RefSeq" id="WP_344803956.1">
    <property type="nucleotide sequence ID" value="NZ_BAABAB010000014.1"/>
</dbReference>
<dbReference type="CDD" id="cd00291">
    <property type="entry name" value="SirA_YedF_YeeD"/>
    <property type="match status" value="1"/>
</dbReference>
<organism evidence="3 4">
    <name type="scientific">Microlunatus ginsengisoli</name>
    <dbReference type="NCBI Taxonomy" id="363863"/>
    <lineage>
        <taxon>Bacteria</taxon>
        <taxon>Bacillati</taxon>
        <taxon>Actinomycetota</taxon>
        <taxon>Actinomycetes</taxon>
        <taxon>Propionibacteriales</taxon>
        <taxon>Propionibacteriaceae</taxon>
        <taxon>Microlunatus</taxon>
    </lineage>
</organism>
<keyword evidence="4" id="KW-1185">Reference proteome</keyword>
<dbReference type="EMBL" id="BAABAB010000014">
    <property type="protein sequence ID" value="GAA3617726.1"/>
    <property type="molecule type" value="Genomic_DNA"/>
</dbReference>
<dbReference type="PANTHER" id="PTHR33279">
    <property type="entry name" value="SULFUR CARRIER PROTEIN YEDF-RELATED"/>
    <property type="match status" value="1"/>
</dbReference>
<dbReference type="InterPro" id="IPR001455">
    <property type="entry name" value="TusA-like"/>
</dbReference>
<evidence type="ECO:0000313" key="3">
    <source>
        <dbReference type="EMBL" id="GAA3617726.1"/>
    </source>
</evidence>
<reference evidence="4" key="1">
    <citation type="journal article" date="2019" name="Int. J. Syst. Evol. Microbiol.">
        <title>The Global Catalogue of Microorganisms (GCM) 10K type strain sequencing project: providing services to taxonomists for standard genome sequencing and annotation.</title>
        <authorList>
            <consortium name="The Broad Institute Genomics Platform"/>
            <consortium name="The Broad Institute Genome Sequencing Center for Infectious Disease"/>
            <person name="Wu L."/>
            <person name="Ma J."/>
        </authorList>
    </citation>
    <scope>NUCLEOTIDE SEQUENCE [LARGE SCALE GENOMIC DNA]</scope>
    <source>
        <strain evidence="4">JCM 16929</strain>
    </source>
</reference>
<dbReference type="PANTHER" id="PTHR33279:SF6">
    <property type="entry name" value="SULFUR CARRIER PROTEIN YEDF-RELATED"/>
    <property type="match status" value="1"/>
</dbReference>
<evidence type="ECO:0000256" key="1">
    <source>
        <dbReference type="ARBA" id="ARBA00008984"/>
    </source>
</evidence>
<gene>
    <name evidence="3" type="ORF">GCM10022236_19940</name>
</gene>
<protein>
    <recommendedName>
        <fullName evidence="2">UPF0033 domain-containing protein</fullName>
    </recommendedName>
</protein>
<dbReference type="Gene3D" id="3.30.110.40">
    <property type="entry name" value="TusA-like domain"/>
    <property type="match status" value="1"/>
</dbReference>
<evidence type="ECO:0000259" key="2">
    <source>
        <dbReference type="PROSITE" id="PS01148"/>
    </source>
</evidence>
<proteinExistence type="inferred from homology"/>
<sequence length="83" mass="8840">MSGPAVTLDCRGMACPRPIIELARRIGEIEIGAELELLADDPAAHADLIAWCRMRGHTLVVADPPRFVVRRVGPPTTRAAAAG</sequence>
<name>A0ABP6ZSD6_9ACTN</name>